<sequence>MVQDVSSSALFDGTKWPKLKKKSIDTIQRTVATATKKIGWSRKCLQRRFIGPDFLARNFFPFEHVNPVPMRLLGPCPTPTFQQLHLTLDNQALYEIVVSAGQQAWLPKGNCVAALINQGYFANIRSITSQENPNGKHVFTGIITTNGHAMTAVYAKKKPSQPQLQLTLQDFEPWDLPFLSPWAVDRGDRDLITSVNDCNPHMFASPAFAPSEADLKLPRLPHRVRSFSSVEYRRQILKTQKQMQRWKRKAGIGKVESAIPTYRTVFAKSKFNTWRQCQIQNDEVVNILINGGGKYKQDPPVANDTRKLHVVFYGAANIGISVFKGRKTQAGLSKKSQGCLQKDRCSIPFAAVEVDEYLTSQVCSRCATRSLNHVKRIQNHINGYFFTNEETITITMTKHIKKTREELDEEKPGRVLGTTVSSSCTHDDEGSSRLHVLTTIITSNQPTFTSALAPPTPSPPPPHLAQPQTT</sequence>
<evidence type="ECO:0000256" key="1">
    <source>
        <dbReference type="SAM" id="MobiDB-lite"/>
    </source>
</evidence>
<gene>
    <name evidence="2" type="ORF">DM01DRAFT_327634</name>
</gene>
<dbReference type="Proteomes" id="UP000242146">
    <property type="component" value="Unassembled WGS sequence"/>
</dbReference>
<organism evidence="2 3">
    <name type="scientific">Hesseltinella vesiculosa</name>
    <dbReference type="NCBI Taxonomy" id="101127"/>
    <lineage>
        <taxon>Eukaryota</taxon>
        <taxon>Fungi</taxon>
        <taxon>Fungi incertae sedis</taxon>
        <taxon>Mucoromycota</taxon>
        <taxon>Mucoromycotina</taxon>
        <taxon>Mucoromycetes</taxon>
        <taxon>Mucorales</taxon>
        <taxon>Cunninghamellaceae</taxon>
        <taxon>Hesseltinella</taxon>
    </lineage>
</organism>
<evidence type="ECO:0000313" key="2">
    <source>
        <dbReference type="EMBL" id="ORX56722.1"/>
    </source>
</evidence>
<protein>
    <submittedName>
        <fullName evidence="2">Uncharacterized protein</fullName>
    </submittedName>
</protein>
<evidence type="ECO:0000313" key="3">
    <source>
        <dbReference type="Proteomes" id="UP000242146"/>
    </source>
</evidence>
<keyword evidence="3" id="KW-1185">Reference proteome</keyword>
<reference evidence="2 3" key="1">
    <citation type="submission" date="2016-07" db="EMBL/GenBank/DDBJ databases">
        <title>Pervasive Adenine N6-methylation of Active Genes in Fungi.</title>
        <authorList>
            <consortium name="DOE Joint Genome Institute"/>
            <person name="Mondo S.J."/>
            <person name="Dannebaum R.O."/>
            <person name="Kuo R.C."/>
            <person name="Labutti K."/>
            <person name="Haridas S."/>
            <person name="Kuo A."/>
            <person name="Salamov A."/>
            <person name="Ahrendt S.R."/>
            <person name="Lipzen A."/>
            <person name="Sullivan W."/>
            <person name="Andreopoulos W.B."/>
            <person name="Clum A."/>
            <person name="Lindquist E."/>
            <person name="Daum C."/>
            <person name="Ramamoorthy G.K."/>
            <person name="Gryganskyi A."/>
            <person name="Culley D."/>
            <person name="Magnuson J.K."/>
            <person name="James T.Y."/>
            <person name="O'Malley M.A."/>
            <person name="Stajich J.E."/>
            <person name="Spatafora J.W."/>
            <person name="Visel A."/>
            <person name="Grigoriev I.V."/>
        </authorList>
    </citation>
    <scope>NUCLEOTIDE SEQUENCE [LARGE SCALE GENOMIC DNA]</scope>
    <source>
        <strain evidence="2 3">NRRL 3301</strain>
    </source>
</reference>
<proteinExistence type="predicted"/>
<dbReference type="AlphaFoldDB" id="A0A1X2GLI2"/>
<comment type="caution">
    <text evidence="2">The sequence shown here is derived from an EMBL/GenBank/DDBJ whole genome shotgun (WGS) entry which is preliminary data.</text>
</comment>
<feature type="region of interest" description="Disordered" evidence="1">
    <location>
        <begin position="447"/>
        <end position="470"/>
    </location>
</feature>
<feature type="region of interest" description="Disordered" evidence="1">
    <location>
        <begin position="407"/>
        <end position="430"/>
    </location>
</feature>
<dbReference type="EMBL" id="MCGT01000009">
    <property type="protein sequence ID" value="ORX56722.1"/>
    <property type="molecule type" value="Genomic_DNA"/>
</dbReference>
<feature type="compositionally biased region" description="Pro residues" evidence="1">
    <location>
        <begin position="454"/>
        <end position="464"/>
    </location>
</feature>
<dbReference type="OrthoDB" id="2285535at2759"/>
<name>A0A1X2GLI2_9FUNG</name>
<accession>A0A1X2GLI2</accession>